<evidence type="ECO:0000313" key="4">
    <source>
        <dbReference type="Proteomes" id="UP000679126"/>
    </source>
</evidence>
<dbReference type="GO" id="GO:0008168">
    <property type="term" value="F:methyltransferase activity"/>
    <property type="evidence" value="ECO:0007669"/>
    <property type="project" value="UniProtKB-KW"/>
</dbReference>
<keyword evidence="1 3" id="KW-0489">Methyltransferase</keyword>
<gene>
    <name evidence="3" type="ORF">J7I43_09550</name>
</gene>
<evidence type="ECO:0000256" key="2">
    <source>
        <dbReference type="ARBA" id="ARBA00022679"/>
    </source>
</evidence>
<proteinExistence type="predicted"/>
<organism evidence="3 4">
    <name type="scientific">Chitinophaga chungangae</name>
    <dbReference type="NCBI Taxonomy" id="2821488"/>
    <lineage>
        <taxon>Bacteria</taxon>
        <taxon>Pseudomonadati</taxon>
        <taxon>Bacteroidota</taxon>
        <taxon>Chitinophagia</taxon>
        <taxon>Chitinophagales</taxon>
        <taxon>Chitinophagaceae</taxon>
        <taxon>Chitinophaga</taxon>
    </lineage>
</organism>
<keyword evidence="4" id="KW-1185">Reference proteome</keyword>
<dbReference type="RefSeq" id="WP_209145444.1">
    <property type="nucleotide sequence ID" value="NZ_JAGHKP010000002.1"/>
</dbReference>
<accession>A0ABS3YDR4</accession>
<evidence type="ECO:0000256" key="1">
    <source>
        <dbReference type="ARBA" id="ARBA00022603"/>
    </source>
</evidence>
<dbReference type="Proteomes" id="UP000679126">
    <property type="component" value="Unassembled WGS sequence"/>
</dbReference>
<dbReference type="SUPFAM" id="SSF53335">
    <property type="entry name" value="S-adenosyl-L-methionine-dependent methyltransferases"/>
    <property type="match status" value="1"/>
</dbReference>
<dbReference type="InterPro" id="IPR007213">
    <property type="entry name" value="Ppm1/Ppm2/Tcmp"/>
</dbReference>
<keyword evidence="2 3" id="KW-0808">Transferase</keyword>
<dbReference type="Gene3D" id="3.40.50.150">
    <property type="entry name" value="Vaccinia Virus protein VP39"/>
    <property type="match status" value="1"/>
</dbReference>
<dbReference type="Pfam" id="PF04072">
    <property type="entry name" value="LCM"/>
    <property type="match status" value="1"/>
</dbReference>
<dbReference type="GO" id="GO:0032259">
    <property type="term" value="P:methylation"/>
    <property type="evidence" value="ECO:0007669"/>
    <property type="project" value="UniProtKB-KW"/>
</dbReference>
<evidence type="ECO:0000313" key="3">
    <source>
        <dbReference type="EMBL" id="MBO9152453.1"/>
    </source>
</evidence>
<sequence length="280" mass="32168">MELLEKLKVAPTAAIVMLQARPLYTSGLAARYYTMLDLDGVQEVSAEIGKVFRHFTDIVLYRKKFIRYLLEQYLDNDLPVQVCILGAGLDPLSLWLMENRRDAVSGIFEVDDAHIPLKSALYNKILPEPSIIHFIQADITDTLHLLDKLRDAGYSPEKPAIIVFEGLIHYIRDEQFLNTMHAFRTPNKTNVAMLDYLLPEDYVPEHTLPMYAAFKQKIETFIGGSFQTYSRPRMFRLISLLHGDVAGVDSLQDVEFKLNGRNELFYEEGEGFMEMTSFYL</sequence>
<name>A0ABS3YDR4_9BACT</name>
<dbReference type="EC" id="2.1.1.-" evidence="3"/>
<dbReference type="InterPro" id="IPR029063">
    <property type="entry name" value="SAM-dependent_MTases_sf"/>
</dbReference>
<protein>
    <submittedName>
        <fullName evidence="3">Class I SAM-dependent methyltransferase</fullName>
        <ecNumber evidence="3">2.1.1.-</ecNumber>
    </submittedName>
</protein>
<reference evidence="4" key="1">
    <citation type="submission" date="2021-03" db="EMBL/GenBank/DDBJ databases">
        <title>Assistant Professor.</title>
        <authorList>
            <person name="Huq M.A."/>
        </authorList>
    </citation>
    <scope>NUCLEOTIDE SEQUENCE [LARGE SCALE GENOMIC DNA]</scope>
    <source>
        <strain evidence="4">MAH-28</strain>
    </source>
</reference>
<comment type="caution">
    <text evidence="3">The sequence shown here is derived from an EMBL/GenBank/DDBJ whole genome shotgun (WGS) entry which is preliminary data.</text>
</comment>
<dbReference type="EMBL" id="JAGHKP010000002">
    <property type="protein sequence ID" value="MBO9152453.1"/>
    <property type="molecule type" value="Genomic_DNA"/>
</dbReference>